<dbReference type="CDD" id="cd04279">
    <property type="entry name" value="ZnMc_MMP_like_1"/>
    <property type="match status" value="1"/>
</dbReference>
<evidence type="ECO:0000313" key="2">
    <source>
        <dbReference type="EMBL" id="OJJ18149.1"/>
    </source>
</evidence>
<proteinExistence type="predicted"/>
<dbReference type="GO" id="GO:0008270">
    <property type="term" value="F:zinc ion binding"/>
    <property type="evidence" value="ECO:0007669"/>
    <property type="project" value="InterPro"/>
</dbReference>
<sequence length="301" mass="33967">MGMMMRPIAYAIATVLLAVFSCTTILALPPRIRVSPPQAHPLPPLLAQWHDPEELGDYFEAIKPLKIGYLIWSQFPVQVGLDIETPDPRWVEAVTRAIQEWQAYFPLEISDRPDQAHIIIHRQRPPLKLGPDGQLGRVRSATTNYELYLGSLPHPPDREYLLHRCEIFLTPNQTSEYTLATARHELGHAIGIWGHSPEPTDALYFSQVPNPPPISSRDLNTLKRIYQQPTHLGWPVPSQHSRLWGYKISLPTLPSLQSLPTLPPLPMLPALPKLPQLPKLPPYPKQSYLKVGGVSVQTHTQ</sequence>
<dbReference type="SMART" id="SM00235">
    <property type="entry name" value="ZnMc"/>
    <property type="match status" value="1"/>
</dbReference>
<dbReference type="SUPFAM" id="SSF55486">
    <property type="entry name" value="Metalloproteases ('zincins'), catalytic domain"/>
    <property type="match status" value="1"/>
</dbReference>
<organism evidence="2 3">
    <name type="scientific">Roseofilum reptotaenium AO1-A</name>
    <dbReference type="NCBI Taxonomy" id="1925591"/>
    <lineage>
        <taxon>Bacteria</taxon>
        <taxon>Bacillati</taxon>
        <taxon>Cyanobacteriota</taxon>
        <taxon>Cyanophyceae</taxon>
        <taxon>Desertifilales</taxon>
        <taxon>Desertifilaceae</taxon>
        <taxon>Roseofilum</taxon>
    </lineage>
</organism>
<dbReference type="PROSITE" id="PS51257">
    <property type="entry name" value="PROKAR_LIPOPROTEIN"/>
    <property type="match status" value="1"/>
</dbReference>
<evidence type="ECO:0000313" key="3">
    <source>
        <dbReference type="Proteomes" id="UP000183940"/>
    </source>
</evidence>
<accession>A0A1L9QKY6</accession>
<dbReference type="EMBL" id="MLAW01000057">
    <property type="protein sequence ID" value="OJJ18149.1"/>
    <property type="molecule type" value="Genomic_DNA"/>
</dbReference>
<dbReference type="InterPro" id="IPR024079">
    <property type="entry name" value="MetalloPept_cat_dom_sf"/>
</dbReference>
<gene>
    <name evidence="2" type="ORF">BI308_22570</name>
</gene>
<dbReference type="GO" id="GO:0008237">
    <property type="term" value="F:metallopeptidase activity"/>
    <property type="evidence" value="ECO:0007669"/>
    <property type="project" value="InterPro"/>
</dbReference>
<dbReference type="GO" id="GO:0006508">
    <property type="term" value="P:proteolysis"/>
    <property type="evidence" value="ECO:0007669"/>
    <property type="project" value="InterPro"/>
</dbReference>
<dbReference type="Gene3D" id="3.40.390.10">
    <property type="entry name" value="Collagenase (Catalytic Domain)"/>
    <property type="match status" value="1"/>
</dbReference>
<dbReference type="Proteomes" id="UP000183940">
    <property type="component" value="Unassembled WGS sequence"/>
</dbReference>
<dbReference type="STRING" id="1925591.BI308_22570"/>
<keyword evidence="3" id="KW-1185">Reference proteome</keyword>
<dbReference type="InterPro" id="IPR006026">
    <property type="entry name" value="Peptidase_Metallo"/>
</dbReference>
<name>A0A1L9QKY6_9CYAN</name>
<dbReference type="AlphaFoldDB" id="A0A1L9QKY6"/>
<feature type="domain" description="Peptidase metallopeptidase" evidence="1">
    <location>
        <begin position="68"/>
        <end position="228"/>
    </location>
</feature>
<reference evidence="2" key="1">
    <citation type="submission" date="2016-10" db="EMBL/GenBank/DDBJ databases">
        <title>CRISPR-Cas defence system in Roseofilum reptotaenium: evidence of a bacteriophage-cyanobacterium arms race in the coral black band disease.</title>
        <authorList>
            <person name="Buerger P."/>
            <person name="Wood-Charlson E.M."/>
            <person name="Weynberg K.D."/>
            <person name="Willis B."/>
            <person name="Van Oppen M.J."/>
        </authorList>
    </citation>
    <scope>NUCLEOTIDE SEQUENCE [LARGE SCALE GENOMIC DNA]</scope>
    <source>
        <strain evidence="2">AO1-A</strain>
    </source>
</reference>
<protein>
    <recommendedName>
        <fullName evidence="1">Peptidase metallopeptidase domain-containing protein</fullName>
    </recommendedName>
</protein>
<evidence type="ECO:0000259" key="1">
    <source>
        <dbReference type="SMART" id="SM00235"/>
    </source>
</evidence>
<comment type="caution">
    <text evidence="2">The sequence shown here is derived from an EMBL/GenBank/DDBJ whole genome shotgun (WGS) entry which is preliminary data.</text>
</comment>